<dbReference type="Proteomes" id="UP000250557">
    <property type="component" value="Chromosome"/>
</dbReference>
<sequence>MLALLWLSSEVSAQNRGVAVGLSSMWPSYSSPSKDDGGSTYSGSIDLGYRMFLDKGFMPD</sequence>
<dbReference type="EMBL" id="CP071880">
    <property type="protein sequence ID" value="QTE48140.1"/>
    <property type="molecule type" value="Genomic_DNA"/>
</dbReference>
<dbReference type="Proteomes" id="UP000663940">
    <property type="component" value="Chromosome"/>
</dbReference>
<dbReference type="EMBL" id="CP043451">
    <property type="protein sequence ID" value="QEM03108.1"/>
    <property type="molecule type" value="Genomic_DNA"/>
</dbReference>
<protein>
    <submittedName>
        <fullName evidence="1">Uncharacterized protein</fullName>
    </submittedName>
</protein>
<reference evidence="2 4" key="2">
    <citation type="submission" date="2021-03" db="EMBL/GenBank/DDBJ databases">
        <title>Mucilaginibacter strains isolated from gold and copper mining confer multi heavy-metal resistance.</title>
        <authorList>
            <person name="Li Y."/>
        </authorList>
    </citation>
    <scope>NUCLEOTIDE SEQUENCE [LARGE SCALE GENOMIC DNA]</scope>
    <source>
        <strain evidence="2 4">P2-4</strain>
    </source>
</reference>
<name>A0AAE6MH38_9SPHI</name>
<gene>
    <name evidence="1" type="ORF">DIU31_006075</name>
    <name evidence="2" type="ORF">J3L21_21635</name>
</gene>
<keyword evidence="4" id="KW-1185">Reference proteome</keyword>
<dbReference type="AlphaFoldDB" id="A0AAE6MH38"/>
<evidence type="ECO:0000313" key="3">
    <source>
        <dbReference type="Proteomes" id="UP000250557"/>
    </source>
</evidence>
<dbReference type="RefSeq" id="WP_146750407.1">
    <property type="nucleotide sequence ID" value="NZ_CP043451.1"/>
</dbReference>
<organism evidence="1 3">
    <name type="scientific">Mucilaginibacter rubeus</name>
    <dbReference type="NCBI Taxonomy" id="2027860"/>
    <lineage>
        <taxon>Bacteria</taxon>
        <taxon>Pseudomonadati</taxon>
        <taxon>Bacteroidota</taxon>
        <taxon>Sphingobacteriia</taxon>
        <taxon>Sphingobacteriales</taxon>
        <taxon>Sphingobacteriaceae</taxon>
        <taxon>Mucilaginibacter</taxon>
    </lineage>
</organism>
<evidence type="ECO:0000313" key="1">
    <source>
        <dbReference type="EMBL" id="QEM03108.1"/>
    </source>
</evidence>
<accession>A0AAE6MH38</accession>
<evidence type="ECO:0000313" key="2">
    <source>
        <dbReference type="EMBL" id="QTE48140.1"/>
    </source>
</evidence>
<proteinExistence type="predicted"/>
<reference evidence="1 3" key="1">
    <citation type="submission" date="2019-08" db="EMBL/GenBank/DDBJ databases">
        <title>Comparative genome analysis confer to the adaptation heavy metal polluted environment.</title>
        <authorList>
            <person name="Li Y."/>
        </authorList>
    </citation>
    <scope>NUCLEOTIDE SEQUENCE [LARGE SCALE GENOMIC DNA]</scope>
    <source>
        <strain evidence="1 3">P2</strain>
    </source>
</reference>
<evidence type="ECO:0000313" key="4">
    <source>
        <dbReference type="Proteomes" id="UP000663940"/>
    </source>
</evidence>